<sequence>MANLNVQVLGQFVKIWSEKNWKFPTKGDSDRAFETFSQLLSELNEEEQQLLLELTRSYSRYGFTDYQGLLINAFSKINKSYLIGMEQVLLAPLLNPSDDLRRDAKSGHALLYPAEHVAIPTNENFIGVPVNALSTTDSISENLNGKATLVILLDDFIGSGDTAKNCVLACMDKITKNDRLIVVTLVAMSHAIAHLFDNYGILIVSGEISAKGIAANANIVNKKRAYQIIDGIEQKINVSRDYRRGYNKSEALISMMRTPDNTFPMYWCNRRDGGGTWPAPFPR</sequence>
<dbReference type="Gene3D" id="3.40.50.2020">
    <property type="match status" value="1"/>
</dbReference>
<dbReference type="RefSeq" id="WP_139248326.1">
    <property type="nucleotide sequence ID" value="NZ_FPKH01000001.1"/>
</dbReference>
<organism evidence="2 3">
    <name type="scientific">Janthinobacterium lividum</name>
    <dbReference type="NCBI Taxonomy" id="29581"/>
    <lineage>
        <taxon>Bacteria</taxon>
        <taxon>Pseudomonadati</taxon>
        <taxon>Pseudomonadota</taxon>
        <taxon>Betaproteobacteria</taxon>
        <taxon>Burkholderiales</taxon>
        <taxon>Oxalobacteraceae</taxon>
        <taxon>Janthinobacterium</taxon>
    </lineage>
</organism>
<reference evidence="2 3" key="1">
    <citation type="submission" date="2016-11" db="EMBL/GenBank/DDBJ databases">
        <authorList>
            <person name="Varghese N."/>
            <person name="Submissions S."/>
        </authorList>
    </citation>
    <scope>NUCLEOTIDE SEQUENCE [LARGE SCALE GENOMIC DNA]</scope>
    <source>
        <strain evidence="2 3">NFR18</strain>
    </source>
</reference>
<proteinExistence type="predicted"/>
<dbReference type="EMBL" id="FPKH01000001">
    <property type="protein sequence ID" value="SFX48136.1"/>
    <property type="molecule type" value="Genomic_DNA"/>
</dbReference>
<comment type="caution">
    <text evidence="2">The sequence shown here is derived from an EMBL/GenBank/DDBJ whole genome shotgun (WGS) entry which is preliminary data.</text>
</comment>
<dbReference type="AlphaFoldDB" id="A0AB38CAB9"/>
<name>A0AB38CAB9_9BURK</name>
<protein>
    <recommendedName>
        <fullName evidence="1">PRTase-CE domain-containing protein</fullName>
    </recommendedName>
</protein>
<dbReference type="Pfam" id="PF24390">
    <property type="entry name" value="PRTase-CE"/>
    <property type="match status" value="1"/>
</dbReference>
<gene>
    <name evidence="2" type="ORF">SAMN03097694_2405</name>
</gene>
<dbReference type="InterPro" id="IPR056920">
    <property type="entry name" value="PRTase-CE"/>
</dbReference>
<evidence type="ECO:0000313" key="2">
    <source>
        <dbReference type="EMBL" id="SFX48136.1"/>
    </source>
</evidence>
<feature type="domain" description="PRTase-CE" evidence="1">
    <location>
        <begin position="44"/>
        <end position="283"/>
    </location>
</feature>
<dbReference type="Proteomes" id="UP000182489">
    <property type="component" value="Unassembled WGS sequence"/>
</dbReference>
<evidence type="ECO:0000313" key="3">
    <source>
        <dbReference type="Proteomes" id="UP000182489"/>
    </source>
</evidence>
<accession>A0AB38CAB9</accession>
<evidence type="ECO:0000259" key="1">
    <source>
        <dbReference type="Pfam" id="PF24390"/>
    </source>
</evidence>
<dbReference type="InterPro" id="IPR029057">
    <property type="entry name" value="PRTase-like"/>
</dbReference>